<dbReference type="EMBL" id="JAGGNH010000001">
    <property type="protein sequence ID" value="KAJ0983896.1"/>
    <property type="molecule type" value="Genomic_DNA"/>
</dbReference>
<name>A0A9D5HPE8_9LILI</name>
<feature type="compositionally biased region" description="Basic and acidic residues" evidence="1">
    <location>
        <begin position="1152"/>
        <end position="1166"/>
    </location>
</feature>
<keyword evidence="3" id="KW-1185">Reference proteome</keyword>
<dbReference type="PANTHER" id="PTHR31115:SF3">
    <property type="entry name" value="EXPRESSED PROTEIN"/>
    <property type="match status" value="1"/>
</dbReference>
<feature type="compositionally biased region" description="Polar residues" evidence="1">
    <location>
        <begin position="14"/>
        <end position="23"/>
    </location>
</feature>
<evidence type="ECO:0000256" key="1">
    <source>
        <dbReference type="SAM" id="MobiDB-lite"/>
    </source>
</evidence>
<evidence type="ECO:0000313" key="3">
    <source>
        <dbReference type="Proteomes" id="UP001085076"/>
    </source>
</evidence>
<gene>
    <name evidence="2" type="ORF">J5N97_002252</name>
</gene>
<dbReference type="Proteomes" id="UP001085076">
    <property type="component" value="Miscellaneous, Linkage group lg01"/>
</dbReference>
<proteinExistence type="predicted"/>
<reference evidence="2" key="1">
    <citation type="submission" date="2021-03" db="EMBL/GenBank/DDBJ databases">
        <authorList>
            <person name="Li Z."/>
            <person name="Yang C."/>
        </authorList>
    </citation>
    <scope>NUCLEOTIDE SEQUENCE</scope>
    <source>
        <strain evidence="2">Dzin_1.0</strain>
        <tissue evidence="2">Leaf</tissue>
    </source>
</reference>
<feature type="compositionally biased region" description="Polar residues" evidence="1">
    <location>
        <begin position="398"/>
        <end position="417"/>
    </location>
</feature>
<organism evidence="2 3">
    <name type="scientific">Dioscorea zingiberensis</name>
    <dbReference type="NCBI Taxonomy" id="325984"/>
    <lineage>
        <taxon>Eukaryota</taxon>
        <taxon>Viridiplantae</taxon>
        <taxon>Streptophyta</taxon>
        <taxon>Embryophyta</taxon>
        <taxon>Tracheophyta</taxon>
        <taxon>Spermatophyta</taxon>
        <taxon>Magnoliopsida</taxon>
        <taxon>Liliopsida</taxon>
        <taxon>Dioscoreales</taxon>
        <taxon>Dioscoreaceae</taxon>
        <taxon>Dioscorea</taxon>
    </lineage>
</organism>
<sequence>MAASSKFDLPSDSPDGSTYMNGQRGSYGAALLERVGSFREGTENRVSSLLPSVSRSASTISQGGTNNLVQSLLSDLKPVVLEPRLPRAGGLKRGISSILGVSPEDSVLASVSTKPLPSSSVEELKRMKGNLNEGFVKARERAKAFNDAVCRIDKYHHTRSKKRSRAAISSNGRSNALFPGASMVKVGPQSHISTTTGPQKIEEKVKAAVPNRRVRTSIVDARMDTRANGIARPSGIPDTDKEMFKLVNGGLAPSEDKSQALTSEVDGSEKPRLKKRRSLIKSDVSGSAVMTRSLDSDRETKRVIQPKLGTDVRPRLSNTHGFRSGPVSGSIRVGKADITSQQNNLGVRPSPKSDQDNSSLPNDRRDRLIGLEKEGAILKAGNKQNGSEENPAGGLLTRLNTSVRAPRSNSGSLSRASPNPHRVLANPDDWENSQFANKVNGFGGTINRKCSSSQSASLPIPQSFGQRPQKMSRVARRSNLPLVSNHDELTISDTIENSSINEDGLGVVRHLSSNTSLVKLKVDRISQATLLENEDSGVIETKPKDKIRKCNEIEEKTTQSLQKTASLILPPRKNKVTIEDDIGDGVRRQGRVGRGCAPASSVLPATFEKLDNNSTLKQTRSARIGSEKIESKQGRPVFKKSSERKCHTRVKHSVNNACLDSAGESDDDHEELLAAANAALNTRHACTGSFWKQFEPIFGLLSAEDIAYLTQQIHLVDDETSASRPSIYVGNNGQSLKDDCGYVSQPSQPALGCLDDFVPISNGTIFTSCEKYIKVTSQIKQDEPLLEQLVSGNGSPRGISMCQALLSAIIEEEEVENFYHATSTADEYSYADAYRDRLEVRSCTFYDELPHDKFECSNGLPESNTGPRSRLGNSLDDIFPEHPMAPGVACTEFHYNQMSISDRILLELSEIGLHPEPMPDLALTEEDIDDDINKLQEMLHMQVLKKKSLLLNLEKVVMEAKEGQERKLVHIALDKLVELAYDKYMACFGPNASSGKHVNKNTKLAAMALVKRTLARCEKFEKTGISCFNKPAFRDIFLSISSHNAETESMDAALDGEAAKRLASTQNLERATDLSISLESQPAERLNMHDKVSNTPQPINQLSEYGKDEVWLNGAKRREVLLEDVVGNSSNSFRSSAGLESSLARGTKGKRSGRDRGGKGSNKDTTSRNGTLKARPSLSNVKGERKNKAKLKQKTTQLSASHNGLVSSSTERPDTMLSSSGPKSHGKLDENVLLLDSVGRQKTSDEIEATELNNLQIPELDVDDFGGQGQDIGSWFSIVDDEALQDIDCMGLEIPMDDLSEVNMMI</sequence>
<feature type="region of interest" description="Disordered" evidence="1">
    <location>
        <begin position="250"/>
        <end position="363"/>
    </location>
</feature>
<feature type="compositionally biased region" description="Polar residues" evidence="1">
    <location>
        <begin position="1194"/>
        <end position="1222"/>
    </location>
</feature>
<feature type="region of interest" description="Disordered" evidence="1">
    <location>
        <begin position="1131"/>
        <end position="1227"/>
    </location>
</feature>
<reference evidence="2" key="2">
    <citation type="journal article" date="2022" name="Hortic Res">
        <title>The genome of Dioscorea zingiberensis sheds light on the biosynthesis, origin and evolution of the medicinally important diosgenin saponins.</title>
        <authorList>
            <person name="Li Y."/>
            <person name="Tan C."/>
            <person name="Li Z."/>
            <person name="Guo J."/>
            <person name="Li S."/>
            <person name="Chen X."/>
            <person name="Wang C."/>
            <person name="Dai X."/>
            <person name="Yang H."/>
            <person name="Song W."/>
            <person name="Hou L."/>
            <person name="Xu J."/>
            <person name="Tong Z."/>
            <person name="Xu A."/>
            <person name="Yuan X."/>
            <person name="Wang W."/>
            <person name="Yang Q."/>
            <person name="Chen L."/>
            <person name="Sun Z."/>
            <person name="Wang K."/>
            <person name="Pan B."/>
            <person name="Chen J."/>
            <person name="Bao Y."/>
            <person name="Liu F."/>
            <person name="Qi X."/>
            <person name="Gang D.R."/>
            <person name="Wen J."/>
            <person name="Li J."/>
        </authorList>
    </citation>
    <scope>NUCLEOTIDE SEQUENCE</scope>
    <source>
        <strain evidence="2">Dzin_1.0</strain>
    </source>
</reference>
<comment type="caution">
    <text evidence="2">The sequence shown here is derived from an EMBL/GenBank/DDBJ whole genome shotgun (WGS) entry which is preliminary data.</text>
</comment>
<feature type="region of interest" description="Disordered" evidence="1">
    <location>
        <begin position="1"/>
        <end position="23"/>
    </location>
</feature>
<feature type="region of interest" description="Disordered" evidence="1">
    <location>
        <begin position="377"/>
        <end position="428"/>
    </location>
</feature>
<dbReference type="OrthoDB" id="1915143at2759"/>
<accession>A0A9D5HPE8</accession>
<evidence type="ECO:0000313" key="2">
    <source>
        <dbReference type="EMBL" id="KAJ0983896.1"/>
    </source>
</evidence>
<feature type="region of interest" description="Disordered" evidence="1">
    <location>
        <begin position="179"/>
        <end position="199"/>
    </location>
</feature>
<protein>
    <submittedName>
        <fullName evidence="2">Uncharacterized protein</fullName>
    </submittedName>
</protein>
<dbReference type="PANTHER" id="PTHR31115">
    <property type="entry name" value="OS05G0107300 PROTEIN"/>
    <property type="match status" value="1"/>
</dbReference>